<dbReference type="OrthoDB" id="891726at2759"/>
<comment type="caution">
    <text evidence="3">The sequence shown here is derived from an EMBL/GenBank/DDBJ whole genome shotgun (WGS) entry which is preliminary data.</text>
</comment>
<evidence type="ECO:0000313" key="3">
    <source>
        <dbReference type="EMBL" id="OWM87721.1"/>
    </source>
</evidence>
<dbReference type="EMBL" id="PGOL01000891">
    <property type="protein sequence ID" value="PKI63383.1"/>
    <property type="molecule type" value="Genomic_DNA"/>
</dbReference>
<proteinExistence type="predicted"/>
<name>A0A218XT52_PUNGR</name>
<gene>
    <name evidence="3" type="ORF">CDL15_Pgr016417</name>
    <name evidence="4" type="ORF">CRG98_016271</name>
</gene>
<feature type="compositionally biased region" description="Basic and acidic residues" evidence="1">
    <location>
        <begin position="304"/>
        <end position="317"/>
    </location>
</feature>
<keyword evidence="2" id="KW-0732">Signal</keyword>
<feature type="signal peptide" evidence="2">
    <location>
        <begin position="1"/>
        <end position="21"/>
    </location>
</feature>
<feature type="chain" id="PRO_5014072026" evidence="2">
    <location>
        <begin position="22"/>
        <end position="383"/>
    </location>
</feature>
<dbReference type="EMBL" id="MTKT01000807">
    <property type="protein sequence ID" value="OWM87721.1"/>
    <property type="molecule type" value="Genomic_DNA"/>
</dbReference>
<dbReference type="GeneID" id="116203548"/>
<organism evidence="3 5">
    <name type="scientific">Punica granatum</name>
    <name type="common">Pomegranate</name>
    <dbReference type="NCBI Taxonomy" id="22663"/>
    <lineage>
        <taxon>Eukaryota</taxon>
        <taxon>Viridiplantae</taxon>
        <taxon>Streptophyta</taxon>
        <taxon>Embryophyta</taxon>
        <taxon>Tracheophyta</taxon>
        <taxon>Spermatophyta</taxon>
        <taxon>Magnoliopsida</taxon>
        <taxon>eudicotyledons</taxon>
        <taxon>Gunneridae</taxon>
        <taxon>Pentapetalae</taxon>
        <taxon>rosids</taxon>
        <taxon>malvids</taxon>
        <taxon>Myrtales</taxon>
        <taxon>Lythraceae</taxon>
        <taxon>Punica</taxon>
    </lineage>
</organism>
<evidence type="ECO:0000313" key="6">
    <source>
        <dbReference type="Proteomes" id="UP000233551"/>
    </source>
</evidence>
<reference evidence="3" key="2">
    <citation type="submission" date="2017-06" db="EMBL/GenBank/DDBJ databases">
        <title>The pomegranate genome and the genomics of punicalagin biosynthesis.</title>
        <authorList>
            <person name="Xu C."/>
        </authorList>
    </citation>
    <scope>NUCLEOTIDE SEQUENCE [LARGE SCALE GENOMIC DNA]</scope>
    <source>
        <tissue evidence="3">Fresh leaf</tissue>
    </source>
</reference>
<dbReference type="STRING" id="22663.A0A218XT52"/>
<dbReference type="AlphaFoldDB" id="A0A218XT52"/>
<dbReference type="Pfam" id="PF04450">
    <property type="entry name" value="BSP"/>
    <property type="match status" value="1"/>
</dbReference>
<keyword evidence="6" id="KW-1185">Reference proteome</keyword>
<protein>
    <submittedName>
        <fullName evidence="3">Uncharacterized protein</fullName>
    </submittedName>
</protein>
<sequence>MSSLKFFSIVLFLITLKPIAAIHYKVIDRADKNPNKSKFRSLIGYSYAVQGFSEANEFVLRTFNLKPDEVKQYDEVRLTIESFKEYGLGRYPLSVASTVGNEVRINTDYLENFQSGDVYDEFMGILFHETTHLWQWDGKGTAPKGLINGIADFMRLSAGWPSVGWTQRRGSGSRWDEGYAVTAYFLEYCSDLKFGFIAELNARMKHYYSDNFFRQLLGKSVHELWEDYKADYAKKDQFLAGIVKPTYKQAEEPVWLETIPKESASSEGYLQVDVKGVYGVVQISPDQYEADLDIERQMNKYPTEENVKFPHQPEKSSKSLKSVSTAENHGTHSIPVHFSHICTGFKDCLVTELNDMVEKILSSVPTSCNGPRKIGMGCWKNRQ</sequence>
<feature type="region of interest" description="Disordered" evidence="1">
    <location>
        <begin position="304"/>
        <end position="326"/>
    </location>
</feature>
<dbReference type="PANTHER" id="PTHR33321:SF12">
    <property type="entry name" value="PLANT BASIC SECRETORY PROTEIN (BSP) FAMILY PROTEIN"/>
    <property type="match status" value="1"/>
</dbReference>
<reference evidence="5" key="1">
    <citation type="journal article" date="2017" name="Plant J.">
        <title>The pomegranate (Punica granatum L.) genome and the genomics of punicalagin biosynthesis.</title>
        <authorList>
            <person name="Qin G."/>
            <person name="Xu C."/>
            <person name="Ming R."/>
            <person name="Tang H."/>
            <person name="Guyot R."/>
            <person name="Kramer E.M."/>
            <person name="Hu Y."/>
            <person name="Yi X."/>
            <person name="Qi Y."/>
            <person name="Xu X."/>
            <person name="Gao Z."/>
            <person name="Pan H."/>
            <person name="Jian J."/>
            <person name="Tian Y."/>
            <person name="Yue Z."/>
            <person name="Xu Y."/>
        </authorList>
    </citation>
    <scope>NUCLEOTIDE SEQUENCE [LARGE SCALE GENOMIC DNA]</scope>
    <source>
        <strain evidence="5">cv. Dabenzi</strain>
    </source>
</reference>
<evidence type="ECO:0000313" key="4">
    <source>
        <dbReference type="EMBL" id="PKI63383.1"/>
    </source>
</evidence>
<dbReference type="PANTHER" id="PTHR33321">
    <property type="match status" value="1"/>
</dbReference>
<reference evidence="4 6" key="3">
    <citation type="submission" date="2017-11" db="EMBL/GenBank/DDBJ databases">
        <title>De-novo sequencing of pomegranate (Punica granatum L.) genome.</title>
        <authorList>
            <person name="Akparov Z."/>
            <person name="Amiraslanov A."/>
            <person name="Hajiyeva S."/>
            <person name="Abbasov M."/>
            <person name="Kaur K."/>
            <person name="Hamwieh A."/>
            <person name="Solovyev V."/>
            <person name="Salamov A."/>
            <person name="Braich B."/>
            <person name="Kosarev P."/>
            <person name="Mahmoud A."/>
            <person name="Hajiyev E."/>
            <person name="Babayeva S."/>
            <person name="Izzatullayeva V."/>
            <person name="Mammadov A."/>
            <person name="Mammadov A."/>
            <person name="Sharifova S."/>
            <person name="Ojaghi J."/>
            <person name="Eynullazada K."/>
            <person name="Bayramov B."/>
            <person name="Abdulazimova A."/>
            <person name="Shahmuradov I."/>
        </authorList>
    </citation>
    <scope>NUCLEOTIDE SEQUENCE [LARGE SCALE GENOMIC DNA]</scope>
    <source>
        <strain evidence="4">AG2017</strain>
        <strain evidence="6">cv. AG2017</strain>
        <tissue evidence="4">Leaf</tissue>
    </source>
</reference>
<dbReference type="Proteomes" id="UP000197138">
    <property type="component" value="Unassembled WGS sequence"/>
</dbReference>
<dbReference type="Proteomes" id="UP000233551">
    <property type="component" value="Unassembled WGS sequence"/>
</dbReference>
<accession>A0A218XT52</accession>
<evidence type="ECO:0000256" key="2">
    <source>
        <dbReference type="SAM" id="SignalP"/>
    </source>
</evidence>
<dbReference type="InterPro" id="IPR007541">
    <property type="entry name" value="Uncharacterised_BSP"/>
</dbReference>
<evidence type="ECO:0000313" key="5">
    <source>
        <dbReference type="Proteomes" id="UP000197138"/>
    </source>
</evidence>
<evidence type="ECO:0000256" key="1">
    <source>
        <dbReference type="SAM" id="MobiDB-lite"/>
    </source>
</evidence>